<reference evidence="3 4" key="1">
    <citation type="submission" date="2015-02" db="EMBL/GenBank/DDBJ databases">
        <title>Nostoc linckia genome annotation.</title>
        <authorList>
            <person name="Zhou Z."/>
        </authorList>
    </citation>
    <scope>NUCLEOTIDE SEQUENCE [LARGE SCALE GENOMIC DNA]</scope>
    <source>
        <strain evidence="4">z8</strain>
    </source>
</reference>
<evidence type="ECO:0000256" key="1">
    <source>
        <dbReference type="SAM" id="Coils"/>
    </source>
</evidence>
<sequence length="238" mass="26808">MILSIEINFPELVLQRWQTAKDIVNQRVNTLNNSVEQISESLKAKATTTTNTAIDTVTTSLEQTWQTAEHLKNSTSGAIETAINSSLNHWLIQHPAIFRLIQILSWAASHPIISVVILIFSLAILWSIIKAIVRVIETASWSILQFPVKLLESLIKVSFFYLVKVGSFAIQQIKPPKTTDNQPVLLSENLSTNKQVRLAEITSRLEAIQKEQHELLQEAADLIGENSEFKSWQSLNLE</sequence>
<proteinExistence type="predicted"/>
<protein>
    <submittedName>
        <fullName evidence="3">Uncharacterized protein</fullName>
    </submittedName>
</protein>
<dbReference type="AlphaFoldDB" id="A0A9Q5Z628"/>
<keyword evidence="2" id="KW-0812">Transmembrane</keyword>
<dbReference type="GeneID" id="57097628"/>
<dbReference type="Proteomes" id="UP000222310">
    <property type="component" value="Unassembled WGS sequence"/>
</dbReference>
<organism evidence="3 4">
    <name type="scientific">Nostoc linckia z8</name>
    <dbReference type="NCBI Taxonomy" id="1628746"/>
    <lineage>
        <taxon>Bacteria</taxon>
        <taxon>Bacillati</taxon>
        <taxon>Cyanobacteriota</taxon>
        <taxon>Cyanophyceae</taxon>
        <taxon>Nostocales</taxon>
        <taxon>Nostocaceae</taxon>
        <taxon>Nostoc</taxon>
    </lineage>
</organism>
<comment type="caution">
    <text evidence="3">The sequence shown here is derived from an EMBL/GenBank/DDBJ whole genome shotgun (WGS) entry which is preliminary data.</text>
</comment>
<evidence type="ECO:0000256" key="2">
    <source>
        <dbReference type="SAM" id="Phobius"/>
    </source>
</evidence>
<dbReference type="EMBL" id="LAHD01000147">
    <property type="protein sequence ID" value="PHJ95306.1"/>
    <property type="molecule type" value="Genomic_DNA"/>
</dbReference>
<gene>
    <name evidence="3" type="ORF">VF08_32255</name>
</gene>
<feature type="transmembrane region" description="Helical" evidence="2">
    <location>
        <begin position="112"/>
        <end position="133"/>
    </location>
</feature>
<accession>A0A9Q5Z628</accession>
<dbReference type="RefSeq" id="WP_099072033.1">
    <property type="nucleotide sequence ID" value="NZ_LAHD01000147.1"/>
</dbReference>
<keyword evidence="2" id="KW-1133">Transmembrane helix</keyword>
<feature type="coiled-coil region" evidence="1">
    <location>
        <begin position="198"/>
        <end position="225"/>
    </location>
</feature>
<evidence type="ECO:0000313" key="4">
    <source>
        <dbReference type="Proteomes" id="UP000222310"/>
    </source>
</evidence>
<keyword evidence="2" id="KW-0472">Membrane</keyword>
<evidence type="ECO:0000313" key="3">
    <source>
        <dbReference type="EMBL" id="PHJ95306.1"/>
    </source>
</evidence>
<name>A0A9Q5Z628_NOSLI</name>
<keyword evidence="1" id="KW-0175">Coiled coil</keyword>